<feature type="compositionally biased region" description="Basic and acidic residues" evidence="1">
    <location>
        <begin position="333"/>
        <end position="343"/>
    </location>
</feature>
<dbReference type="EMBL" id="CAACVS010000015">
    <property type="protein sequence ID" value="VEU33954.1"/>
    <property type="molecule type" value="Genomic_DNA"/>
</dbReference>
<feature type="compositionally biased region" description="Polar residues" evidence="1">
    <location>
        <begin position="729"/>
        <end position="742"/>
    </location>
</feature>
<organism evidence="2 3">
    <name type="scientific">Pseudo-nitzschia multistriata</name>
    <dbReference type="NCBI Taxonomy" id="183589"/>
    <lineage>
        <taxon>Eukaryota</taxon>
        <taxon>Sar</taxon>
        <taxon>Stramenopiles</taxon>
        <taxon>Ochrophyta</taxon>
        <taxon>Bacillariophyta</taxon>
        <taxon>Bacillariophyceae</taxon>
        <taxon>Bacillariophycidae</taxon>
        <taxon>Bacillariales</taxon>
        <taxon>Bacillariaceae</taxon>
        <taxon>Pseudo-nitzschia</taxon>
    </lineage>
</organism>
<feature type="compositionally biased region" description="Basic residues" evidence="1">
    <location>
        <begin position="1"/>
        <end position="11"/>
    </location>
</feature>
<dbReference type="OrthoDB" id="48202at2759"/>
<protein>
    <submittedName>
        <fullName evidence="2">Uncharacterized protein</fullName>
    </submittedName>
</protein>
<feature type="compositionally biased region" description="Low complexity" evidence="1">
    <location>
        <begin position="754"/>
        <end position="765"/>
    </location>
</feature>
<gene>
    <name evidence="2" type="ORF">PSNMU_V1.4_AUG-EV-PASAV3_0006840</name>
</gene>
<evidence type="ECO:0000313" key="2">
    <source>
        <dbReference type="EMBL" id="VEU33954.1"/>
    </source>
</evidence>
<feature type="compositionally biased region" description="Basic and acidic residues" evidence="1">
    <location>
        <begin position="175"/>
        <end position="192"/>
    </location>
</feature>
<dbReference type="AlphaFoldDB" id="A0A448YW05"/>
<feature type="compositionally biased region" description="Polar residues" evidence="1">
    <location>
        <begin position="380"/>
        <end position="394"/>
    </location>
</feature>
<evidence type="ECO:0000313" key="3">
    <source>
        <dbReference type="Proteomes" id="UP000291116"/>
    </source>
</evidence>
<feature type="region of interest" description="Disordered" evidence="1">
    <location>
        <begin position="310"/>
        <end position="343"/>
    </location>
</feature>
<feature type="compositionally biased region" description="Polar residues" evidence="1">
    <location>
        <begin position="782"/>
        <end position="794"/>
    </location>
</feature>
<feature type="region of interest" description="Disordered" evidence="1">
    <location>
        <begin position="53"/>
        <end position="92"/>
    </location>
</feature>
<evidence type="ECO:0000256" key="1">
    <source>
        <dbReference type="SAM" id="MobiDB-lite"/>
    </source>
</evidence>
<feature type="region of interest" description="Disordered" evidence="1">
    <location>
        <begin position="1"/>
        <end position="20"/>
    </location>
</feature>
<feature type="compositionally biased region" description="Acidic residues" evidence="1">
    <location>
        <begin position="214"/>
        <end position="224"/>
    </location>
</feature>
<feature type="region of interest" description="Disordered" evidence="1">
    <location>
        <begin position="149"/>
        <end position="265"/>
    </location>
</feature>
<reference evidence="2 3" key="1">
    <citation type="submission" date="2019-01" db="EMBL/GenBank/DDBJ databases">
        <authorList>
            <person name="Ferrante I. M."/>
        </authorList>
    </citation>
    <scope>NUCLEOTIDE SEQUENCE [LARGE SCALE GENOMIC DNA]</scope>
    <source>
        <strain evidence="2 3">B856</strain>
    </source>
</reference>
<feature type="region of interest" description="Disordered" evidence="1">
    <location>
        <begin position="601"/>
        <end position="661"/>
    </location>
</feature>
<proteinExistence type="predicted"/>
<sequence length="821" mass="91977">MSGRGRGRGRGRAPTSGARLLLQRSAKEAGLDERNLRNLQDITKPRLFPDYEWHSSGRRGHNLPGEPIVPPSVSSGAGDPSREPTAVATPRRSTKTIHLINKSREIHDRFQNSAFYVQLTQEADVIRHGKERQQQQQRADLLVLKQMSKTADPQYVPPELLRDDDLDNVYGSDDDTFRKRSLDDLAAEERAERRRRREDDGDDDGQFSDAGADPADDEDEEDVDYATNHYESENEESAVTLDNIMENPARKRHTNGRNARSRSPFRTLRASPWIRGNGMSGKMLNDNTRGLVEAAKSNPKKMVVKRKEPLPFRTPHPVSNGSGVSPWRHHTKGTQEEPKTELHESEISIFKQLCLDKHDENAAIEILLDSTTESSIPELYTASSESTDHGSGTPSRKKAGSVDGKKKFLDRLFFKSSRKSSSQSDSSAASDFVDASKENNLSWSHSSNLSDEQSTPTPPSSIPRTRISVETVSASPAKVSWTGPPVRIPSAKVKVDKTRSILDDTREVGDTVSNISSLSGTRASSLVTPVTLDRHESLGFESIRDIRKCLLEVERQLGKASQKGQRVSRQKVMRALFTVADSLEDDEEKDYLQKELNTAMKVERDPKVQPVAPVDKAKKADSSDDEKSELTSSDDEDEFTLDSNTFEDGDRGEDDDEPAFNIVSSVGNFFGVSTRDQQTVEEVLDDLLWTEFVSSRQKNEKSKSMNGGHSPPIMSRKGRKKKSNKQEHGTSQNHGSRNQSWWRNRHSEEDDDYSSSSSEVEVPSYLPTSITVKQRYKKPKSFESTVSRSTTSNPRYKVKLVDTESRMGYEMDNAPRRSPVL</sequence>
<feature type="region of interest" description="Disordered" evidence="1">
    <location>
        <begin position="380"/>
        <end position="403"/>
    </location>
</feature>
<accession>A0A448YW05</accession>
<name>A0A448YW05_9STRA</name>
<keyword evidence="3" id="KW-1185">Reference proteome</keyword>
<feature type="region of interest" description="Disordered" evidence="1">
    <location>
        <begin position="442"/>
        <end position="466"/>
    </location>
</feature>
<dbReference type="Proteomes" id="UP000291116">
    <property type="component" value="Unassembled WGS sequence"/>
</dbReference>
<feature type="region of interest" description="Disordered" evidence="1">
    <location>
        <begin position="695"/>
        <end position="795"/>
    </location>
</feature>
<feature type="compositionally biased region" description="Acidic residues" evidence="1">
    <location>
        <begin position="623"/>
        <end position="658"/>
    </location>
</feature>